<dbReference type="PROSITE" id="PS51186">
    <property type="entry name" value="GNAT"/>
    <property type="match status" value="1"/>
</dbReference>
<dbReference type="CDD" id="cd04301">
    <property type="entry name" value="NAT_SF"/>
    <property type="match status" value="1"/>
</dbReference>
<dbReference type="RefSeq" id="WP_189262369.1">
    <property type="nucleotide sequence ID" value="NZ_BMML01000004.1"/>
</dbReference>
<accession>A0A917XAG1</accession>
<dbReference type="InterPro" id="IPR036291">
    <property type="entry name" value="NAD(P)-bd_dom_sf"/>
</dbReference>
<dbReference type="InterPro" id="IPR003781">
    <property type="entry name" value="CoA-bd"/>
</dbReference>
<name>A0A917XAG1_9ACTN</name>
<dbReference type="Proteomes" id="UP000653411">
    <property type="component" value="Unassembled WGS sequence"/>
</dbReference>
<sequence>MQTPADPQDRHEYPSHWEADVVLRDGGTARIRPITVDDADRLVSFYEQVSDESKYYRFFAPYPRLSAKDVHRFTHHDFVDRVGLAATIGGEFIATVRYDRIGPDGTPASAPADEAEVAFLVQDAHQGRGVASALLEHIAAVARERGIRRFAAEVLPANSKMIKVFTDAGYTQQRSFEDGVVRLEFDLEPTDRSVAVQRAREQRAEARSVRRLLAPGSVAVIGVGRTPGGVGRSVLGNLRDAGFTGRLHAVNHAFPEDLKEVDGVPAHRSVRDIDGPVDLAVVAVPAEHAPDVVTECGEHGVQGLVVLAAGYAESGPDGRERQRALVRQARSYGMRIIGPNAFGIINTADDVRLNASLAPEMPRPGRIGLFAQSGAIGIALLSRLHRRGGGVTGTTGVSTFVSSGNRADVSGNDVLQYWYDDPETDVVLMYLESIGNPRKFTRLARRTGAAKPLVVVQGAGAPPGHAVRATRLPHATVSALLRQAGVIRVDTITELVDAGLLLARQPLPAGPRVAILGNSESLGLLTYDRCLAEGLRPARPLDLTTRASAGDFHRALSQALADESCDAVVVTAIPTIGEGAVGDAELAEALRSAAEEVPGKPVLVVHVELGGLAEALSAAGRTAPTASPTAPGTGGGAHPFRPAERLPTAVAADVPSGVAADVPSAVKPDVPTAVAADVPSGVAADVPSAVKPDVPSGVAADVPAAATADVLAGVAAEAEASAAVVPRALKLGAPYSRLIPAYPAAERAVRALAEAVKYAQWRREAADPGKVPEFDDIDERGAAELIGGLLERGEGLTIGVEETCRLLGRYGIDVHRALPAATPDAAVGAARALGYPVALKATAPHLRHRADLGGVRLDLADEEQLRRAYDELGELYGPPEELRPVVQRMAPRGVDTVVRAVIDPAAGAVVSFGLAGAASQLLGDMAHRLVPVTDRDATSLVRSIRTAPLLFGWRGSAPVDTPALEELLLRVSRLVDDHPEVVAVTLEPVVVARHGVSVLGATVRLAPPPARDDLGPRTLPAY</sequence>
<dbReference type="Pfam" id="PF00583">
    <property type="entry name" value="Acetyltransf_1"/>
    <property type="match status" value="1"/>
</dbReference>
<dbReference type="AlphaFoldDB" id="A0A917XAG1"/>
<dbReference type="GO" id="GO:0016747">
    <property type="term" value="F:acyltransferase activity, transferring groups other than amino-acyl groups"/>
    <property type="evidence" value="ECO:0007669"/>
    <property type="project" value="InterPro"/>
</dbReference>
<comment type="caution">
    <text evidence="3">The sequence shown here is derived from an EMBL/GenBank/DDBJ whole genome shotgun (WGS) entry which is preliminary data.</text>
</comment>
<evidence type="ECO:0000313" key="4">
    <source>
        <dbReference type="Proteomes" id="UP000653411"/>
    </source>
</evidence>
<dbReference type="SUPFAM" id="SSF55729">
    <property type="entry name" value="Acyl-CoA N-acyltransferases (Nat)"/>
    <property type="match status" value="1"/>
</dbReference>
<evidence type="ECO:0000256" key="1">
    <source>
        <dbReference type="SAM" id="MobiDB-lite"/>
    </source>
</evidence>
<organism evidence="3 4">
    <name type="scientific">Streptomyces fuscichromogenes</name>
    <dbReference type="NCBI Taxonomy" id="1324013"/>
    <lineage>
        <taxon>Bacteria</taxon>
        <taxon>Bacillati</taxon>
        <taxon>Actinomycetota</taxon>
        <taxon>Actinomycetes</taxon>
        <taxon>Kitasatosporales</taxon>
        <taxon>Streptomycetaceae</taxon>
        <taxon>Streptomyces</taxon>
    </lineage>
</organism>
<reference evidence="3" key="2">
    <citation type="submission" date="2020-09" db="EMBL/GenBank/DDBJ databases">
        <authorList>
            <person name="Sun Q."/>
            <person name="Zhou Y."/>
        </authorList>
    </citation>
    <scope>NUCLEOTIDE SEQUENCE</scope>
    <source>
        <strain evidence="3">CGMCC 4.7110</strain>
    </source>
</reference>
<feature type="domain" description="N-acetyltransferase" evidence="2">
    <location>
        <begin position="29"/>
        <end position="188"/>
    </location>
</feature>
<dbReference type="PANTHER" id="PTHR42793">
    <property type="entry name" value="COA BINDING DOMAIN CONTAINING PROTEIN"/>
    <property type="match status" value="1"/>
</dbReference>
<dbReference type="InterPro" id="IPR016102">
    <property type="entry name" value="Succinyl-CoA_synth-like"/>
</dbReference>
<dbReference type="SUPFAM" id="SSF51735">
    <property type="entry name" value="NAD(P)-binding Rossmann-fold domains"/>
    <property type="match status" value="1"/>
</dbReference>
<dbReference type="Pfam" id="PF13380">
    <property type="entry name" value="CoA_binding_2"/>
    <property type="match status" value="1"/>
</dbReference>
<feature type="compositionally biased region" description="Low complexity" evidence="1">
    <location>
        <begin position="620"/>
        <end position="631"/>
    </location>
</feature>
<dbReference type="InterPro" id="IPR013815">
    <property type="entry name" value="ATP_grasp_subdomain_1"/>
</dbReference>
<dbReference type="InterPro" id="IPR032875">
    <property type="entry name" value="Succ_CoA_lig_flav_dom"/>
</dbReference>
<dbReference type="Gene3D" id="3.40.50.720">
    <property type="entry name" value="NAD(P)-binding Rossmann-like Domain"/>
    <property type="match status" value="1"/>
</dbReference>
<dbReference type="SUPFAM" id="SSF56059">
    <property type="entry name" value="Glutathione synthetase ATP-binding domain-like"/>
    <property type="match status" value="1"/>
</dbReference>
<dbReference type="Gene3D" id="3.40.50.261">
    <property type="entry name" value="Succinyl-CoA synthetase domains"/>
    <property type="match status" value="2"/>
</dbReference>
<dbReference type="Gene3D" id="3.30.1490.20">
    <property type="entry name" value="ATP-grasp fold, A domain"/>
    <property type="match status" value="1"/>
</dbReference>
<dbReference type="SUPFAM" id="SSF52210">
    <property type="entry name" value="Succinyl-CoA synthetase domains"/>
    <property type="match status" value="2"/>
</dbReference>
<dbReference type="PANTHER" id="PTHR42793:SF1">
    <property type="entry name" value="PEPTIDYL-LYSINE N-ACETYLTRANSFERASE PATZ"/>
    <property type="match status" value="1"/>
</dbReference>
<gene>
    <name evidence="3" type="ORF">GCM10011578_021070</name>
</gene>
<dbReference type="Gene3D" id="3.30.470.20">
    <property type="entry name" value="ATP-grasp fold, B domain"/>
    <property type="match status" value="1"/>
</dbReference>
<feature type="region of interest" description="Disordered" evidence="1">
    <location>
        <begin position="620"/>
        <end position="642"/>
    </location>
</feature>
<proteinExistence type="predicted"/>
<protein>
    <submittedName>
        <fullName evidence="3">Acyl-CoA synthetase</fullName>
    </submittedName>
</protein>
<dbReference type="Pfam" id="PF13607">
    <property type="entry name" value="Succ_CoA_lig"/>
    <property type="match status" value="1"/>
</dbReference>
<dbReference type="InterPro" id="IPR016181">
    <property type="entry name" value="Acyl_CoA_acyltransferase"/>
</dbReference>
<evidence type="ECO:0000259" key="2">
    <source>
        <dbReference type="PROSITE" id="PS51186"/>
    </source>
</evidence>
<reference evidence="3" key="1">
    <citation type="journal article" date="2014" name="Int. J. Syst. Evol. Microbiol.">
        <title>Complete genome sequence of Corynebacterium casei LMG S-19264T (=DSM 44701T), isolated from a smear-ripened cheese.</title>
        <authorList>
            <consortium name="US DOE Joint Genome Institute (JGI-PGF)"/>
            <person name="Walter F."/>
            <person name="Albersmeier A."/>
            <person name="Kalinowski J."/>
            <person name="Ruckert C."/>
        </authorList>
    </citation>
    <scope>NUCLEOTIDE SEQUENCE</scope>
    <source>
        <strain evidence="3">CGMCC 4.7110</strain>
    </source>
</reference>
<dbReference type="Pfam" id="PF13549">
    <property type="entry name" value="ATP-grasp_5"/>
    <property type="match status" value="1"/>
</dbReference>
<dbReference type="GO" id="GO:0005524">
    <property type="term" value="F:ATP binding"/>
    <property type="evidence" value="ECO:0007669"/>
    <property type="project" value="InterPro"/>
</dbReference>
<dbReference type="SMART" id="SM00881">
    <property type="entry name" value="CoA_binding"/>
    <property type="match status" value="1"/>
</dbReference>
<dbReference type="Gene3D" id="3.40.630.30">
    <property type="match status" value="1"/>
</dbReference>
<dbReference type="EMBL" id="BMML01000004">
    <property type="protein sequence ID" value="GGM99676.1"/>
    <property type="molecule type" value="Genomic_DNA"/>
</dbReference>
<keyword evidence="4" id="KW-1185">Reference proteome</keyword>
<evidence type="ECO:0000313" key="3">
    <source>
        <dbReference type="EMBL" id="GGM99676.1"/>
    </source>
</evidence>
<dbReference type="InterPro" id="IPR000182">
    <property type="entry name" value="GNAT_dom"/>
</dbReference>